<dbReference type="GO" id="GO:0035999">
    <property type="term" value="P:tetrahydrofolate interconversion"/>
    <property type="evidence" value="ECO:0007669"/>
    <property type="project" value="TreeGrafter"/>
</dbReference>
<protein>
    <recommendedName>
        <fullName evidence="4">5-formyltetrahydrofolate cyclo-ligase</fullName>
        <ecNumber evidence="4">6.3.3.2</ecNumber>
    </recommendedName>
</protein>
<keyword evidence="4" id="KW-0479">Metal-binding</keyword>
<dbReference type="InterPro" id="IPR037171">
    <property type="entry name" value="NagB/RpiA_transferase-like"/>
</dbReference>
<keyword evidence="3 4" id="KW-0067">ATP-binding</keyword>
<evidence type="ECO:0000256" key="1">
    <source>
        <dbReference type="ARBA" id="ARBA00010638"/>
    </source>
</evidence>
<dbReference type="NCBIfam" id="TIGR02727">
    <property type="entry name" value="MTHFS_bact"/>
    <property type="match status" value="1"/>
</dbReference>
<dbReference type="GO" id="GO:0005524">
    <property type="term" value="F:ATP binding"/>
    <property type="evidence" value="ECO:0007669"/>
    <property type="project" value="UniProtKB-KW"/>
</dbReference>
<sequence length="255" mass="27402">MYRSQDEELKRELRRIVSARRDELTAVQREELSTRLAEAVRSEALVPLERRPGRPLVVCVYGAFRSEADPSAVEAWCRSRGHLVVAPRIRDDGEGMELRLLAQAEDWKPGRWGVPEPDPARTELYPLDGPLDAVLVPGLAFDGYGGRLGYGGGYYDRLYAERAAKLAAATAQARATSEAEPPSASAAGAGSAAASEAPGTLWLGFAYEIQKIDSRLPQEPHDLPLGGLATDAGITWFGRGKTDGAGSELGTADAL</sequence>
<accession>A0A841TAU6</accession>
<reference evidence="5 6" key="1">
    <citation type="submission" date="2020-08" db="EMBL/GenBank/DDBJ databases">
        <title>Cohnella phylogeny.</title>
        <authorList>
            <person name="Dunlap C."/>
        </authorList>
    </citation>
    <scope>NUCLEOTIDE SEQUENCE [LARGE SCALE GENOMIC DNA]</scope>
    <source>
        <strain evidence="5 6">DSM 103658</strain>
    </source>
</reference>
<dbReference type="Pfam" id="PF01812">
    <property type="entry name" value="5-FTHF_cyc-lig"/>
    <property type="match status" value="1"/>
</dbReference>
<comment type="cofactor">
    <cofactor evidence="4">
        <name>Mg(2+)</name>
        <dbReference type="ChEBI" id="CHEBI:18420"/>
    </cofactor>
</comment>
<evidence type="ECO:0000256" key="4">
    <source>
        <dbReference type="RuleBase" id="RU361279"/>
    </source>
</evidence>
<keyword evidence="4" id="KW-0460">Magnesium</keyword>
<proteinExistence type="inferred from homology"/>
<dbReference type="GO" id="GO:0009396">
    <property type="term" value="P:folic acid-containing compound biosynthetic process"/>
    <property type="evidence" value="ECO:0007669"/>
    <property type="project" value="TreeGrafter"/>
</dbReference>
<dbReference type="Proteomes" id="UP000574133">
    <property type="component" value="Unassembled WGS sequence"/>
</dbReference>
<dbReference type="InterPro" id="IPR024185">
    <property type="entry name" value="FTHF_cligase-like_sf"/>
</dbReference>
<dbReference type="RefSeq" id="WP_185177812.1">
    <property type="nucleotide sequence ID" value="NZ_CBCSEP010000001.1"/>
</dbReference>
<dbReference type="Gene3D" id="3.40.50.10420">
    <property type="entry name" value="NagB/RpiA/CoA transferase-like"/>
    <property type="match status" value="1"/>
</dbReference>
<keyword evidence="5" id="KW-0436">Ligase</keyword>
<dbReference type="AlphaFoldDB" id="A0A841TAU6"/>
<dbReference type="GO" id="GO:0030272">
    <property type="term" value="F:5-formyltetrahydrofolate cyclo-ligase activity"/>
    <property type="evidence" value="ECO:0007669"/>
    <property type="project" value="UniProtKB-EC"/>
</dbReference>
<dbReference type="EMBL" id="JACJVN010000018">
    <property type="protein sequence ID" value="MBB6676518.1"/>
    <property type="molecule type" value="Genomic_DNA"/>
</dbReference>
<comment type="similarity">
    <text evidence="1 4">Belongs to the 5-formyltetrahydrofolate cyclo-ligase family.</text>
</comment>
<comment type="catalytic activity">
    <reaction evidence="4">
        <text>(6S)-5-formyl-5,6,7,8-tetrahydrofolate + ATP = (6R)-5,10-methenyltetrahydrofolate + ADP + phosphate</text>
        <dbReference type="Rhea" id="RHEA:10488"/>
        <dbReference type="ChEBI" id="CHEBI:30616"/>
        <dbReference type="ChEBI" id="CHEBI:43474"/>
        <dbReference type="ChEBI" id="CHEBI:57455"/>
        <dbReference type="ChEBI" id="CHEBI:57457"/>
        <dbReference type="ChEBI" id="CHEBI:456216"/>
        <dbReference type="EC" id="6.3.3.2"/>
    </reaction>
</comment>
<gene>
    <name evidence="5" type="ORF">H4Q31_04160</name>
</gene>
<dbReference type="EC" id="6.3.3.2" evidence="4"/>
<dbReference type="PANTHER" id="PTHR23407:SF1">
    <property type="entry name" value="5-FORMYLTETRAHYDROFOLATE CYCLO-LIGASE"/>
    <property type="match status" value="1"/>
</dbReference>
<keyword evidence="2 4" id="KW-0547">Nucleotide-binding</keyword>
<name>A0A841TAU6_9BACL</name>
<dbReference type="InterPro" id="IPR002698">
    <property type="entry name" value="FTHF_cligase"/>
</dbReference>
<evidence type="ECO:0000256" key="2">
    <source>
        <dbReference type="ARBA" id="ARBA00022741"/>
    </source>
</evidence>
<comment type="caution">
    <text evidence="5">The sequence shown here is derived from an EMBL/GenBank/DDBJ whole genome shotgun (WGS) entry which is preliminary data.</text>
</comment>
<evidence type="ECO:0000313" key="6">
    <source>
        <dbReference type="Proteomes" id="UP000574133"/>
    </source>
</evidence>
<keyword evidence="6" id="KW-1185">Reference proteome</keyword>
<evidence type="ECO:0000256" key="3">
    <source>
        <dbReference type="ARBA" id="ARBA00022840"/>
    </source>
</evidence>
<dbReference type="SUPFAM" id="SSF100950">
    <property type="entry name" value="NagB/RpiA/CoA transferase-like"/>
    <property type="match status" value="1"/>
</dbReference>
<dbReference type="PANTHER" id="PTHR23407">
    <property type="entry name" value="ATPASE INHIBITOR/5-FORMYLTETRAHYDROFOLATE CYCLO-LIGASE"/>
    <property type="match status" value="1"/>
</dbReference>
<evidence type="ECO:0000313" key="5">
    <source>
        <dbReference type="EMBL" id="MBB6676518.1"/>
    </source>
</evidence>
<organism evidence="5 6">
    <name type="scientific">Cohnella lubricantis</name>
    <dbReference type="NCBI Taxonomy" id="2163172"/>
    <lineage>
        <taxon>Bacteria</taxon>
        <taxon>Bacillati</taxon>
        <taxon>Bacillota</taxon>
        <taxon>Bacilli</taxon>
        <taxon>Bacillales</taxon>
        <taxon>Paenibacillaceae</taxon>
        <taxon>Cohnella</taxon>
    </lineage>
</organism>
<dbReference type="GO" id="GO:0046872">
    <property type="term" value="F:metal ion binding"/>
    <property type="evidence" value="ECO:0007669"/>
    <property type="project" value="UniProtKB-KW"/>
</dbReference>